<dbReference type="CDD" id="cd07085">
    <property type="entry name" value="ALDH_F6_MMSDH"/>
    <property type="match status" value="1"/>
</dbReference>
<dbReference type="FunFam" id="3.40.309.10:FF:000002">
    <property type="entry name" value="Methylmalonate-semialdehyde dehydrogenase (Acylating)"/>
    <property type="match status" value="1"/>
</dbReference>
<dbReference type="PANTHER" id="PTHR43866:SF4">
    <property type="entry name" value="MALONATE-SEMIALDEHYDE DEHYDROGENASE"/>
    <property type="match status" value="1"/>
</dbReference>
<dbReference type="GO" id="GO:0006574">
    <property type="term" value="P:L-valine catabolic process"/>
    <property type="evidence" value="ECO:0007669"/>
    <property type="project" value="TreeGrafter"/>
</dbReference>
<gene>
    <name evidence="5" type="ORF">GCM10010123_37420</name>
</gene>
<evidence type="ECO:0000256" key="1">
    <source>
        <dbReference type="ARBA" id="ARBA00013048"/>
    </source>
</evidence>
<dbReference type="InterPro" id="IPR016162">
    <property type="entry name" value="Ald_DH_N"/>
</dbReference>
<dbReference type="PROSITE" id="PS00070">
    <property type="entry name" value="ALDEHYDE_DEHYDR_CYS"/>
    <property type="match status" value="1"/>
</dbReference>
<protein>
    <recommendedName>
        <fullName evidence="1">methylmalonate-semialdehyde dehydrogenase (CoA acylating)</fullName>
        <ecNumber evidence="1">1.2.1.27</ecNumber>
    </recommendedName>
</protein>
<comment type="caution">
    <text evidence="5">The sequence shown here is derived from an EMBL/GenBank/DDBJ whole genome shotgun (WGS) entry which is preliminary data.</text>
</comment>
<evidence type="ECO:0000256" key="2">
    <source>
        <dbReference type="ARBA" id="ARBA00023002"/>
    </source>
</evidence>
<dbReference type="EC" id="1.2.1.27" evidence="1"/>
<evidence type="ECO:0000313" key="5">
    <source>
        <dbReference type="EMBL" id="GGK03996.1"/>
    </source>
</evidence>
<dbReference type="GO" id="GO:0006210">
    <property type="term" value="P:thymine catabolic process"/>
    <property type="evidence" value="ECO:0007669"/>
    <property type="project" value="TreeGrafter"/>
</dbReference>
<keyword evidence="6" id="KW-1185">Reference proteome</keyword>
<dbReference type="EMBL" id="BMQB01000009">
    <property type="protein sequence ID" value="GGK03996.1"/>
    <property type="molecule type" value="Genomic_DNA"/>
</dbReference>
<organism evidence="5 6">
    <name type="scientific">Pilimelia anulata</name>
    <dbReference type="NCBI Taxonomy" id="53371"/>
    <lineage>
        <taxon>Bacteria</taxon>
        <taxon>Bacillati</taxon>
        <taxon>Actinomycetota</taxon>
        <taxon>Actinomycetes</taxon>
        <taxon>Micromonosporales</taxon>
        <taxon>Micromonosporaceae</taxon>
        <taxon>Pilimelia</taxon>
    </lineage>
</organism>
<dbReference type="GO" id="GO:0004491">
    <property type="term" value="F:methylmalonate-semialdehyde dehydrogenase (acylating, NAD) activity"/>
    <property type="evidence" value="ECO:0007669"/>
    <property type="project" value="UniProtKB-EC"/>
</dbReference>
<evidence type="ECO:0000259" key="4">
    <source>
        <dbReference type="Pfam" id="PF00171"/>
    </source>
</evidence>
<evidence type="ECO:0000313" key="6">
    <source>
        <dbReference type="Proteomes" id="UP000649739"/>
    </source>
</evidence>
<dbReference type="Proteomes" id="UP000649739">
    <property type="component" value="Unassembled WGS sequence"/>
</dbReference>
<dbReference type="InterPro" id="IPR010061">
    <property type="entry name" value="MeMal-semiAld_DH"/>
</dbReference>
<evidence type="ECO:0000256" key="3">
    <source>
        <dbReference type="ARBA" id="ARBA00023027"/>
    </source>
</evidence>
<keyword evidence="2" id="KW-0560">Oxidoreductase</keyword>
<dbReference type="InterPro" id="IPR015590">
    <property type="entry name" value="Aldehyde_DH_dom"/>
</dbReference>
<sequence>MEQLGHFVGGKPVAGTAGRYGDVYDPSRGAVARQVALADAGEVDAVIADAAAAQPGWAATNPQKRARVLIKWLDLIQREAGELAALLSAEHGKTLADAHGDLQRGCEVVEFAAGIPHLLKGEYTDSAGTGIDVYSMRQPLGVVAGITPFNFPAMIPLWKAAPALACGNAFVLKPSERDPSVPLRLAELFAAAGGPPGVFNVVNGDAAAVDPLLTDPRVKAVGFVGSSAVARHVYATAAAHGKRAQCFGGAKNHAVVMPDADLDQVVEALVGAAYGSAGERCMALSVAVPVGAATADALVARLAERARALRVGAPDDPAADFGPLVTAAARQRVVDHIAAGVAEGAELVLDGRGHAGTGDPAGYYLGPSLFDRVTPRMSVYREEIFGPVLCVARADDYAAALKLCDEHPYGNGVAIFTRDGDTARDFTQRVQVGMVGVNVPIPVPIAYHTFGGWKASGFGDLNQHGPDAIRFYTRTKTVTSRWLSHGVRDGASFVIPTMS</sequence>
<feature type="domain" description="Aldehyde dehydrogenase" evidence="4">
    <location>
        <begin position="21"/>
        <end position="478"/>
    </location>
</feature>
<dbReference type="RefSeq" id="WP_189171490.1">
    <property type="nucleotide sequence ID" value="NZ_BMQB01000009.1"/>
</dbReference>
<dbReference type="InterPro" id="IPR016161">
    <property type="entry name" value="Ald_DH/histidinol_DH"/>
</dbReference>
<reference evidence="5" key="1">
    <citation type="journal article" date="2014" name="Int. J. Syst. Evol. Microbiol.">
        <title>Complete genome sequence of Corynebacterium casei LMG S-19264T (=DSM 44701T), isolated from a smear-ripened cheese.</title>
        <authorList>
            <consortium name="US DOE Joint Genome Institute (JGI-PGF)"/>
            <person name="Walter F."/>
            <person name="Albersmeier A."/>
            <person name="Kalinowski J."/>
            <person name="Ruckert C."/>
        </authorList>
    </citation>
    <scope>NUCLEOTIDE SEQUENCE</scope>
    <source>
        <strain evidence="5">JCM 3090</strain>
    </source>
</reference>
<dbReference type="InterPro" id="IPR016163">
    <property type="entry name" value="Ald_DH_C"/>
</dbReference>
<name>A0A8J3BFN0_9ACTN</name>
<keyword evidence="3" id="KW-0520">NAD</keyword>
<dbReference type="Gene3D" id="3.40.605.10">
    <property type="entry name" value="Aldehyde Dehydrogenase, Chain A, domain 1"/>
    <property type="match status" value="1"/>
</dbReference>
<accession>A0A8J3BFN0</accession>
<dbReference type="Gene3D" id="3.40.309.10">
    <property type="entry name" value="Aldehyde Dehydrogenase, Chain A, domain 2"/>
    <property type="match status" value="1"/>
</dbReference>
<dbReference type="NCBIfam" id="TIGR01722">
    <property type="entry name" value="MMSDH"/>
    <property type="match status" value="1"/>
</dbReference>
<dbReference type="FunFam" id="3.40.605.10:FF:000003">
    <property type="entry name" value="Methylmalonate-semialdehyde dehydrogenase [acylating]"/>
    <property type="match status" value="1"/>
</dbReference>
<dbReference type="AlphaFoldDB" id="A0A8J3BFN0"/>
<proteinExistence type="predicted"/>
<dbReference type="PANTHER" id="PTHR43866">
    <property type="entry name" value="MALONATE-SEMIALDEHYDE DEHYDROGENASE"/>
    <property type="match status" value="1"/>
</dbReference>
<reference evidence="5" key="2">
    <citation type="submission" date="2020-09" db="EMBL/GenBank/DDBJ databases">
        <authorList>
            <person name="Sun Q."/>
            <person name="Ohkuma M."/>
        </authorList>
    </citation>
    <scope>NUCLEOTIDE SEQUENCE</scope>
    <source>
        <strain evidence="5">JCM 3090</strain>
    </source>
</reference>
<dbReference type="InterPro" id="IPR016160">
    <property type="entry name" value="Ald_DH_CS_CYS"/>
</dbReference>
<dbReference type="SUPFAM" id="SSF53720">
    <property type="entry name" value="ALDH-like"/>
    <property type="match status" value="1"/>
</dbReference>
<dbReference type="Pfam" id="PF00171">
    <property type="entry name" value="Aldedh"/>
    <property type="match status" value="1"/>
</dbReference>